<dbReference type="InterPro" id="IPR023214">
    <property type="entry name" value="HAD_sf"/>
</dbReference>
<comment type="subcellular location">
    <subcellularLocation>
        <location evidence="1">Membrane</location>
    </subcellularLocation>
</comment>
<feature type="transmembrane region" description="Helical" evidence="7">
    <location>
        <begin position="718"/>
        <end position="737"/>
    </location>
</feature>
<feature type="transmembrane region" description="Helical" evidence="7">
    <location>
        <begin position="616"/>
        <end position="634"/>
    </location>
</feature>
<organism evidence="9 10">
    <name type="scientific">Candidatus Portnoybacteria bacterium CG11_big_fil_rev_8_21_14_0_20_44_10</name>
    <dbReference type="NCBI Taxonomy" id="1974818"/>
    <lineage>
        <taxon>Bacteria</taxon>
        <taxon>Candidatus Portnoyibacteriota</taxon>
    </lineage>
</organism>
<evidence type="ECO:0000256" key="5">
    <source>
        <dbReference type="ARBA" id="ARBA00022989"/>
    </source>
</evidence>
<name>A0A2H0KSQ0_9BACT</name>
<dbReference type="InterPro" id="IPR044492">
    <property type="entry name" value="P_typ_ATPase_HD_dom"/>
</dbReference>
<dbReference type="SFLD" id="SFLDF00027">
    <property type="entry name" value="p-type_atpase"/>
    <property type="match status" value="1"/>
</dbReference>
<keyword evidence="6 7" id="KW-0472">Membrane</keyword>
<dbReference type="InterPro" id="IPR023299">
    <property type="entry name" value="ATPase_P-typ_cyto_dom_N"/>
</dbReference>
<dbReference type="SFLD" id="SFLDG00002">
    <property type="entry name" value="C1.7:_P-type_atpase_like"/>
    <property type="match status" value="1"/>
</dbReference>
<feature type="transmembrane region" description="Helical" evidence="7">
    <location>
        <begin position="749"/>
        <end position="769"/>
    </location>
</feature>
<feature type="transmembrane region" description="Helical" evidence="7">
    <location>
        <begin position="226"/>
        <end position="251"/>
    </location>
</feature>
<keyword evidence="3" id="KW-0460">Magnesium</keyword>
<dbReference type="GO" id="GO:0005886">
    <property type="term" value="C:plasma membrane"/>
    <property type="evidence" value="ECO:0007669"/>
    <property type="project" value="TreeGrafter"/>
</dbReference>
<dbReference type="SUPFAM" id="SSF81653">
    <property type="entry name" value="Calcium ATPase, transduction domain A"/>
    <property type="match status" value="1"/>
</dbReference>
<dbReference type="Pfam" id="PF00122">
    <property type="entry name" value="E1-E2_ATPase"/>
    <property type="match status" value="1"/>
</dbReference>
<evidence type="ECO:0000313" key="9">
    <source>
        <dbReference type="EMBL" id="PIQ74305.1"/>
    </source>
</evidence>
<dbReference type="PANTHER" id="PTHR24093">
    <property type="entry name" value="CATION TRANSPORTING ATPASE"/>
    <property type="match status" value="1"/>
</dbReference>
<dbReference type="PANTHER" id="PTHR24093:SF508">
    <property type="entry name" value="CALCIUM-TRANSPORTING ATPASE CTPE"/>
    <property type="match status" value="1"/>
</dbReference>
<evidence type="ECO:0000256" key="6">
    <source>
        <dbReference type="ARBA" id="ARBA00023136"/>
    </source>
</evidence>
<dbReference type="PRINTS" id="PR00119">
    <property type="entry name" value="CATATPASE"/>
</dbReference>
<gene>
    <name evidence="9" type="ORF">COV85_02820</name>
</gene>
<dbReference type="Gene3D" id="3.40.1110.10">
    <property type="entry name" value="Calcium-transporting ATPase, cytoplasmic domain N"/>
    <property type="match status" value="1"/>
</dbReference>
<evidence type="ECO:0000259" key="8">
    <source>
        <dbReference type="Pfam" id="PF00122"/>
    </source>
</evidence>
<dbReference type="Gene3D" id="1.20.1110.10">
    <property type="entry name" value="Calcium-transporting ATPase, transmembrane domain"/>
    <property type="match status" value="1"/>
</dbReference>
<keyword evidence="5 7" id="KW-1133">Transmembrane helix</keyword>
<dbReference type="InterPro" id="IPR036412">
    <property type="entry name" value="HAD-like_sf"/>
</dbReference>
<feature type="transmembrane region" description="Helical" evidence="7">
    <location>
        <begin position="655"/>
        <end position="673"/>
    </location>
</feature>
<proteinExistence type="predicted"/>
<comment type="caution">
    <text evidence="9">The sequence shown here is derived from an EMBL/GenBank/DDBJ whole genome shotgun (WGS) entry which is preliminary data.</text>
</comment>
<evidence type="ECO:0000256" key="7">
    <source>
        <dbReference type="SAM" id="Phobius"/>
    </source>
</evidence>
<dbReference type="EMBL" id="PCVN01000073">
    <property type="protein sequence ID" value="PIQ74305.1"/>
    <property type="molecule type" value="Genomic_DNA"/>
</dbReference>
<dbReference type="InterPro" id="IPR008250">
    <property type="entry name" value="ATPase_P-typ_transduc_dom_A_sf"/>
</dbReference>
<dbReference type="InterPro" id="IPR059000">
    <property type="entry name" value="ATPase_P-type_domA"/>
</dbReference>
<dbReference type="PROSITE" id="PS00154">
    <property type="entry name" value="ATPASE_E1_E2"/>
    <property type="match status" value="1"/>
</dbReference>
<accession>A0A2H0KSQ0</accession>
<reference evidence="9 10" key="1">
    <citation type="submission" date="2017-09" db="EMBL/GenBank/DDBJ databases">
        <title>Depth-based differentiation of microbial function through sediment-hosted aquifers and enrichment of novel symbionts in the deep terrestrial subsurface.</title>
        <authorList>
            <person name="Probst A.J."/>
            <person name="Ladd B."/>
            <person name="Jarett J.K."/>
            <person name="Geller-Mcgrath D.E."/>
            <person name="Sieber C.M."/>
            <person name="Emerson J.B."/>
            <person name="Anantharaman K."/>
            <person name="Thomas B.C."/>
            <person name="Malmstrom R."/>
            <person name="Stieglmeier M."/>
            <person name="Klingl A."/>
            <person name="Woyke T."/>
            <person name="Ryan C.M."/>
            <person name="Banfield J.F."/>
        </authorList>
    </citation>
    <scope>NUCLEOTIDE SEQUENCE [LARGE SCALE GENOMIC DNA]</scope>
    <source>
        <strain evidence="9">CG11_big_fil_rev_8_21_14_0_20_44_10</strain>
    </source>
</reference>
<evidence type="ECO:0000256" key="4">
    <source>
        <dbReference type="ARBA" id="ARBA00022967"/>
    </source>
</evidence>
<dbReference type="Pfam" id="PF00702">
    <property type="entry name" value="Hydrolase"/>
    <property type="match status" value="1"/>
</dbReference>
<dbReference type="Gene3D" id="2.70.150.10">
    <property type="entry name" value="Calcium-transporting ATPase, cytoplasmic transduction domain A"/>
    <property type="match status" value="1"/>
</dbReference>
<evidence type="ECO:0000313" key="10">
    <source>
        <dbReference type="Proteomes" id="UP000231550"/>
    </source>
</evidence>
<feature type="transmembrane region" description="Helical" evidence="7">
    <location>
        <begin position="685"/>
        <end position="706"/>
    </location>
</feature>
<sequence>MSQSYGRKIREIWHLVFRNVFLLVNLIIFAVVGLLFFFGDFKEGLFLGIIIFVSMIVGTAKDIQAWLALEKLNFLTAARVVRVNQDGTEEQVLPEEIQKEDSIKLALGDQIPCDGLLVSVSGLEVNEALITGESRSFSKTEGEMVLAGSIVTSGGGLMRARTTYEESRIAQMTAGIQNYSANPSPIQRSIKTVVRYAGYVLAVVIAFVIVRGLVVGELPTLVVKNIGALTSMLVPQGLVLATALLFAYGALHSFKRHVLLQEIGATEKLGRIKNLCMDKTGTLTENTLAVESMQVSGGVSREDAEKLVAVYVGKLGDSSETILAIEKFLNRKYNGEAGETLPFSSWRRYGGVVVKDGHFGSVTVLAGAPEAFFPYLADNSEKQWLEELVETRAAAGKRVVCFVRLKGTVLPRELPGAELSVLAVFVLHNNLREGTREAISFFQARGVRIRIISGDNPGTARVVAFSAGVNDTEAIITGAEMEKWNEDDFRQKTRQYTIFARIQPEQKEKIVEALKKGGFTAMVGDGANDALAIKKADLGIAMFDGAPATRRLAAVVLTTNSFSELPSGVKLADNIIENTEIFASIFFNQTFLGFFLFVILSILGYAYPFAPLNITLINYFTIGMPGLLILYWAIHPREKVNPASAKPFLKRVISFPLISSIPQALGIAAVFVWELSRSEGSAPNSLAVLTFMAFGFIFFLFAAGAYSGVVVRKRREQLFWLAVFEFFLLFVGFRIAFLTEFFGVVPPPLTSVIQILLVASAYACVQYLLTRFYGRKRAG</sequence>
<dbReference type="SUPFAM" id="SSF81665">
    <property type="entry name" value="Calcium ATPase, transmembrane domain M"/>
    <property type="match status" value="1"/>
</dbReference>
<dbReference type="GO" id="GO:0005388">
    <property type="term" value="F:P-type calcium transporter activity"/>
    <property type="evidence" value="ECO:0007669"/>
    <property type="project" value="TreeGrafter"/>
</dbReference>
<evidence type="ECO:0000256" key="1">
    <source>
        <dbReference type="ARBA" id="ARBA00004370"/>
    </source>
</evidence>
<dbReference type="InterPro" id="IPR023298">
    <property type="entry name" value="ATPase_P-typ_TM_dom_sf"/>
</dbReference>
<dbReference type="AlphaFoldDB" id="A0A2H0KSQ0"/>
<dbReference type="Proteomes" id="UP000231550">
    <property type="component" value="Unassembled WGS sequence"/>
</dbReference>
<feature type="transmembrane region" description="Helical" evidence="7">
    <location>
        <begin position="591"/>
        <end position="610"/>
    </location>
</feature>
<dbReference type="InterPro" id="IPR018303">
    <property type="entry name" value="ATPase_P-typ_P_site"/>
</dbReference>
<keyword evidence="2 7" id="KW-0812">Transmembrane</keyword>
<dbReference type="GO" id="GO:0005524">
    <property type="term" value="F:ATP binding"/>
    <property type="evidence" value="ECO:0007669"/>
    <property type="project" value="InterPro"/>
</dbReference>
<dbReference type="Gene3D" id="3.40.50.1000">
    <property type="entry name" value="HAD superfamily/HAD-like"/>
    <property type="match status" value="1"/>
</dbReference>
<keyword evidence="4" id="KW-1278">Translocase</keyword>
<feature type="transmembrane region" description="Helical" evidence="7">
    <location>
        <begin position="196"/>
        <end position="214"/>
    </location>
</feature>
<evidence type="ECO:0000256" key="3">
    <source>
        <dbReference type="ARBA" id="ARBA00022842"/>
    </source>
</evidence>
<feature type="transmembrane region" description="Helical" evidence="7">
    <location>
        <begin position="20"/>
        <end position="39"/>
    </location>
</feature>
<feature type="domain" description="P-type ATPase A" evidence="8">
    <location>
        <begin position="78"/>
        <end position="175"/>
    </location>
</feature>
<feature type="transmembrane region" description="Helical" evidence="7">
    <location>
        <begin position="45"/>
        <end position="69"/>
    </location>
</feature>
<dbReference type="SFLD" id="SFLDS00003">
    <property type="entry name" value="Haloacid_Dehalogenase"/>
    <property type="match status" value="1"/>
</dbReference>
<dbReference type="SUPFAM" id="SSF56784">
    <property type="entry name" value="HAD-like"/>
    <property type="match status" value="1"/>
</dbReference>
<dbReference type="NCBIfam" id="TIGR01494">
    <property type="entry name" value="ATPase_P-type"/>
    <property type="match status" value="2"/>
</dbReference>
<evidence type="ECO:0000256" key="2">
    <source>
        <dbReference type="ARBA" id="ARBA00022692"/>
    </source>
</evidence>
<dbReference type="GO" id="GO:0016887">
    <property type="term" value="F:ATP hydrolysis activity"/>
    <property type="evidence" value="ECO:0007669"/>
    <property type="project" value="InterPro"/>
</dbReference>
<protein>
    <recommendedName>
        <fullName evidence="8">P-type ATPase A domain-containing protein</fullName>
    </recommendedName>
</protein>
<dbReference type="InterPro" id="IPR001757">
    <property type="entry name" value="P_typ_ATPase"/>
</dbReference>